<accession>A0ABU9KZK6</accession>
<comment type="caution">
    <text evidence="2">The sequence shown here is derived from an EMBL/GenBank/DDBJ whole genome shotgun (WGS) entry which is preliminary data.</text>
</comment>
<keyword evidence="1" id="KW-1133">Transmembrane helix</keyword>
<dbReference type="Proteomes" id="UP001474120">
    <property type="component" value="Unassembled WGS sequence"/>
</dbReference>
<dbReference type="EMBL" id="JBCDNA010000001">
    <property type="protein sequence ID" value="MEL4454752.1"/>
    <property type="molecule type" value="Genomic_DNA"/>
</dbReference>
<proteinExistence type="predicted"/>
<evidence type="ECO:0000256" key="1">
    <source>
        <dbReference type="SAM" id="Phobius"/>
    </source>
</evidence>
<dbReference type="InterPro" id="IPR036909">
    <property type="entry name" value="Cyt_c-like_dom_sf"/>
</dbReference>
<keyword evidence="1" id="KW-0472">Membrane</keyword>
<dbReference type="SUPFAM" id="SSF46626">
    <property type="entry name" value="Cytochrome c"/>
    <property type="match status" value="1"/>
</dbReference>
<protein>
    <submittedName>
        <fullName evidence="2">Monoheme cytochrome C</fullName>
    </submittedName>
</protein>
<evidence type="ECO:0000313" key="2">
    <source>
        <dbReference type="EMBL" id="MEL4454752.1"/>
    </source>
</evidence>
<organism evidence="2 3">
    <name type="scientific">Lutimonas vermicola</name>
    <dbReference type="NCBI Taxonomy" id="414288"/>
    <lineage>
        <taxon>Bacteria</taxon>
        <taxon>Pseudomonadati</taxon>
        <taxon>Bacteroidota</taxon>
        <taxon>Flavobacteriia</taxon>
        <taxon>Flavobacteriales</taxon>
        <taxon>Flavobacteriaceae</taxon>
        <taxon>Lutimonas</taxon>
    </lineage>
</organism>
<dbReference type="RefSeq" id="WP_342158377.1">
    <property type="nucleotide sequence ID" value="NZ_JBCDNA010000001.1"/>
</dbReference>
<name>A0ABU9KZK6_9FLAO</name>
<dbReference type="Gene3D" id="1.10.760.10">
    <property type="entry name" value="Cytochrome c-like domain"/>
    <property type="match status" value="1"/>
</dbReference>
<reference evidence="2 3" key="1">
    <citation type="submission" date="2024-04" db="EMBL/GenBank/DDBJ databases">
        <title>whole genome sequencing of Lutimonas vermicola strain IMCC1616.</title>
        <authorList>
            <person name="Bae S.S."/>
        </authorList>
    </citation>
    <scope>NUCLEOTIDE SEQUENCE [LARGE SCALE GENOMIC DNA]</scope>
    <source>
        <strain evidence="2 3">IMCC1616</strain>
    </source>
</reference>
<keyword evidence="3" id="KW-1185">Reference proteome</keyword>
<gene>
    <name evidence="2" type="ORF">AABB81_02510</name>
</gene>
<feature type="transmembrane region" description="Helical" evidence="1">
    <location>
        <begin position="21"/>
        <end position="40"/>
    </location>
</feature>
<evidence type="ECO:0000313" key="3">
    <source>
        <dbReference type="Proteomes" id="UP001474120"/>
    </source>
</evidence>
<sequence>MGSNKKYFIDSNPKRWKPFGFIFIAILVVVFLIVSSVHFFSDKTPEQVPDPKQEPDNEIVDGIHLRTGLKEGDGLSTVITHCTACHSAQLIIQNRMNKERWNATIRWMQETQNLWDLGANQDVIVDYLVKNYPVYSKGRRENLKNIEWYDLSD</sequence>
<keyword evidence="1" id="KW-0812">Transmembrane</keyword>